<evidence type="ECO:0000256" key="6">
    <source>
        <dbReference type="ARBA" id="ARBA00022553"/>
    </source>
</evidence>
<evidence type="ECO:0000256" key="14">
    <source>
        <dbReference type="ARBA" id="ARBA00023136"/>
    </source>
</evidence>
<dbReference type="AlphaFoldDB" id="A0A1X6ZPK2"/>
<evidence type="ECO:0000256" key="12">
    <source>
        <dbReference type="ARBA" id="ARBA00022989"/>
    </source>
</evidence>
<dbReference type="InterPro" id="IPR003594">
    <property type="entry name" value="HATPase_dom"/>
</dbReference>
<evidence type="ECO:0000256" key="1">
    <source>
        <dbReference type="ARBA" id="ARBA00000085"/>
    </source>
</evidence>
<dbReference type="Gene3D" id="3.30.450.20">
    <property type="entry name" value="PAS domain"/>
    <property type="match status" value="1"/>
</dbReference>
<comment type="catalytic activity">
    <reaction evidence="1">
        <text>ATP + protein L-histidine = ADP + protein N-phospho-L-histidine.</text>
        <dbReference type="EC" id="2.7.13.3"/>
    </reaction>
</comment>
<name>A0A1X6ZPK2_9RHOB</name>
<dbReference type="GO" id="GO:0005524">
    <property type="term" value="F:ATP binding"/>
    <property type="evidence" value="ECO:0007669"/>
    <property type="project" value="UniProtKB-KW"/>
</dbReference>
<organism evidence="20 21">
    <name type="scientific">Roseovarius halotolerans</name>
    <dbReference type="NCBI Taxonomy" id="505353"/>
    <lineage>
        <taxon>Bacteria</taxon>
        <taxon>Pseudomonadati</taxon>
        <taxon>Pseudomonadota</taxon>
        <taxon>Alphaproteobacteria</taxon>
        <taxon>Rhodobacterales</taxon>
        <taxon>Roseobacteraceae</taxon>
        <taxon>Roseovarius</taxon>
    </lineage>
</organism>
<dbReference type="PRINTS" id="PR00344">
    <property type="entry name" value="BCTRLSENSOR"/>
</dbReference>
<comment type="subcellular location">
    <subcellularLocation>
        <location evidence="2">Cell inner membrane</location>
        <topology evidence="2">Multi-pass membrane protein</topology>
    </subcellularLocation>
</comment>
<feature type="coiled-coil region" evidence="17">
    <location>
        <begin position="303"/>
        <end position="351"/>
    </location>
</feature>
<evidence type="ECO:0000256" key="7">
    <source>
        <dbReference type="ARBA" id="ARBA00022679"/>
    </source>
</evidence>
<dbReference type="EC" id="2.7.13.3" evidence="3"/>
<keyword evidence="21" id="KW-1185">Reference proteome</keyword>
<keyword evidence="11" id="KW-0067">ATP-binding</keyword>
<evidence type="ECO:0000259" key="19">
    <source>
        <dbReference type="PROSITE" id="PS50109"/>
    </source>
</evidence>
<protein>
    <recommendedName>
        <fullName evidence="16">C4-dicarboxylate transport sensor protein DctB</fullName>
        <ecNumber evidence="3">2.7.13.3</ecNumber>
    </recommendedName>
</protein>
<keyword evidence="14 18" id="KW-0472">Membrane</keyword>
<evidence type="ECO:0000256" key="9">
    <source>
        <dbReference type="ARBA" id="ARBA00022741"/>
    </source>
</evidence>
<keyword evidence="17" id="KW-0175">Coiled coil</keyword>
<feature type="domain" description="Histidine kinase" evidence="19">
    <location>
        <begin position="367"/>
        <end position="580"/>
    </location>
</feature>
<dbReference type="CDD" id="cd00082">
    <property type="entry name" value="HisKA"/>
    <property type="match status" value="1"/>
</dbReference>
<comment type="function">
    <text evidence="15">Member of the two-component regulatory system DctB/DctD involved in the transport of C4-dicarboxylates. DctB functions as a membrane-associated protein kinase that phosphorylates DctD in response to environmental signals.</text>
</comment>
<dbReference type="GO" id="GO:0000155">
    <property type="term" value="F:phosphorelay sensor kinase activity"/>
    <property type="evidence" value="ECO:0007669"/>
    <property type="project" value="InterPro"/>
</dbReference>
<dbReference type="RefSeq" id="WP_085818683.1">
    <property type="nucleotide sequence ID" value="NZ_FWFU01000004.1"/>
</dbReference>
<dbReference type="SMART" id="SM00387">
    <property type="entry name" value="HATPase_c"/>
    <property type="match status" value="1"/>
</dbReference>
<dbReference type="Gene3D" id="3.30.565.10">
    <property type="entry name" value="Histidine kinase-like ATPase, C-terminal domain"/>
    <property type="match status" value="1"/>
</dbReference>
<keyword evidence="12 18" id="KW-1133">Transmembrane helix</keyword>
<dbReference type="PANTHER" id="PTHR43065:SF46">
    <property type="entry name" value="C4-DICARBOXYLATE TRANSPORT SENSOR PROTEIN DCTB"/>
    <property type="match status" value="1"/>
</dbReference>
<dbReference type="Proteomes" id="UP000193207">
    <property type="component" value="Unassembled WGS sequence"/>
</dbReference>
<evidence type="ECO:0000256" key="4">
    <source>
        <dbReference type="ARBA" id="ARBA00022475"/>
    </source>
</evidence>
<evidence type="ECO:0000313" key="21">
    <source>
        <dbReference type="Proteomes" id="UP000193207"/>
    </source>
</evidence>
<dbReference type="SUPFAM" id="SSF55874">
    <property type="entry name" value="ATPase domain of HSP90 chaperone/DNA topoisomerase II/histidine kinase"/>
    <property type="match status" value="1"/>
</dbReference>
<keyword evidence="10" id="KW-0418">Kinase</keyword>
<evidence type="ECO:0000256" key="13">
    <source>
        <dbReference type="ARBA" id="ARBA00023012"/>
    </source>
</evidence>
<dbReference type="SUPFAM" id="SSF103190">
    <property type="entry name" value="Sensory domain-like"/>
    <property type="match status" value="1"/>
</dbReference>
<sequence length="591" mass="63856">MTHAPGKRLAVVALFVLVVGLLAGGIWRYGYGQALNQLEKQATSDLALASDRFTGQLRRYQELAVLMAEHPELAALRRGGDNRAAQALLLDAADKTGALGLLYADPGGRVLARAGDSPDRLTGTPYFERALNGALGQSYGRYGRAGQRAYIYAAPAFGPGEGEVRGVLVVLIDIAELEWDWIGGQPAVFFTDAAGRVFVSNRSELLFWRTGSGGAGLLPRGRARAPAFEADRVAGHELWRMEWGDYLPTRALHLARELPVIGMTGHALLDVAQAQWVAGLQASVFAVICLAFGALLFQAAERRRILARANERLEQRVNERTAELSGANLALRREVSERLEAEAALKQAQSDLVQAGKLSALGQISAGISHELNQPLMAIRQFADNGATFLGKGKADMAGRNLSRISDLAARMARIISNLRAFARHESEPVAKVDLVSVIEQALELTETRLERDRVGVEWHPPAGPVMVQAGEVRLGQVLLNLISNAADAMTESEQKRITITIEPGDPVVAIEVSDTGPGIDEPEKIFDPFYTTKEVGGSEGMGLGLSISYGLVQSFGGEIRGRNAKEGGAVFRVELERWPENEDEDREDAA</sequence>
<evidence type="ECO:0000256" key="2">
    <source>
        <dbReference type="ARBA" id="ARBA00004429"/>
    </source>
</evidence>
<evidence type="ECO:0000256" key="3">
    <source>
        <dbReference type="ARBA" id="ARBA00012438"/>
    </source>
</evidence>
<dbReference type="InterPro" id="IPR005467">
    <property type="entry name" value="His_kinase_dom"/>
</dbReference>
<evidence type="ECO:0000256" key="8">
    <source>
        <dbReference type="ARBA" id="ARBA00022692"/>
    </source>
</evidence>
<dbReference type="Pfam" id="PF00512">
    <property type="entry name" value="HisKA"/>
    <property type="match status" value="1"/>
</dbReference>
<dbReference type="FunFam" id="1.10.287.130:FF:000049">
    <property type="entry name" value="C4-dicarboxylate transport sensor protein DctB"/>
    <property type="match status" value="1"/>
</dbReference>
<evidence type="ECO:0000256" key="18">
    <source>
        <dbReference type="SAM" id="Phobius"/>
    </source>
</evidence>
<keyword evidence="9" id="KW-0547">Nucleotide-binding</keyword>
<dbReference type="CDD" id="cd00075">
    <property type="entry name" value="HATPase"/>
    <property type="match status" value="1"/>
</dbReference>
<dbReference type="InterPro" id="IPR036097">
    <property type="entry name" value="HisK_dim/P_sf"/>
</dbReference>
<dbReference type="InterPro" id="IPR036890">
    <property type="entry name" value="HATPase_C_sf"/>
</dbReference>
<keyword evidence="6" id="KW-0597">Phosphoprotein</keyword>
<keyword evidence="4" id="KW-1003">Cell membrane</keyword>
<dbReference type="SUPFAM" id="SSF47384">
    <property type="entry name" value="Homodimeric domain of signal transducing histidine kinase"/>
    <property type="match status" value="1"/>
</dbReference>
<dbReference type="GO" id="GO:0005886">
    <property type="term" value="C:plasma membrane"/>
    <property type="evidence" value="ECO:0007669"/>
    <property type="project" value="UniProtKB-SubCell"/>
</dbReference>
<dbReference type="Gene3D" id="1.10.287.130">
    <property type="match status" value="1"/>
</dbReference>
<evidence type="ECO:0000256" key="10">
    <source>
        <dbReference type="ARBA" id="ARBA00022777"/>
    </source>
</evidence>
<dbReference type="Pfam" id="PF02518">
    <property type="entry name" value="HATPase_c"/>
    <property type="match status" value="1"/>
</dbReference>
<dbReference type="InterPro" id="IPR029151">
    <property type="entry name" value="Sensor-like_sf"/>
</dbReference>
<keyword evidence="7 20" id="KW-0808">Transferase</keyword>
<evidence type="ECO:0000256" key="5">
    <source>
        <dbReference type="ARBA" id="ARBA00022519"/>
    </source>
</evidence>
<dbReference type="PROSITE" id="PS50109">
    <property type="entry name" value="HIS_KIN"/>
    <property type="match status" value="1"/>
</dbReference>
<dbReference type="SMART" id="SM00388">
    <property type="entry name" value="HisKA"/>
    <property type="match status" value="1"/>
</dbReference>
<evidence type="ECO:0000256" key="16">
    <source>
        <dbReference type="ARBA" id="ARBA00073143"/>
    </source>
</evidence>
<keyword evidence="5" id="KW-0997">Cell inner membrane</keyword>
<feature type="transmembrane region" description="Helical" evidence="18">
    <location>
        <begin position="276"/>
        <end position="297"/>
    </location>
</feature>
<gene>
    <name evidence="20" type="primary">dctB_5</name>
    <name evidence="20" type="ORF">ROH8110_03137</name>
</gene>
<evidence type="ECO:0000256" key="17">
    <source>
        <dbReference type="SAM" id="Coils"/>
    </source>
</evidence>
<accession>A0A1X6ZPK2</accession>
<reference evidence="20 21" key="1">
    <citation type="submission" date="2017-03" db="EMBL/GenBank/DDBJ databases">
        <authorList>
            <person name="Afonso C.L."/>
            <person name="Miller P.J."/>
            <person name="Scott M.A."/>
            <person name="Spackman E."/>
            <person name="Goraichik I."/>
            <person name="Dimitrov K.M."/>
            <person name="Suarez D.L."/>
            <person name="Swayne D.E."/>
        </authorList>
    </citation>
    <scope>NUCLEOTIDE SEQUENCE [LARGE SCALE GENOMIC DNA]</scope>
    <source>
        <strain evidence="20 21">CECT 8110</strain>
    </source>
</reference>
<dbReference type="InterPro" id="IPR004358">
    <property type="entry name" value="Sig_transdc_His_kin-like_C"/>
</dbReference>
<proteinExistence type="predicted"/>
<dbReference type="EMBL" id="FWFU01000004">
    <property type="protein sequence ID" value="SLN57100.1"/>
    <property type="molecule type" value="Genomic_DNA"/>
</dbReference>
<evidence type="ECO:0000256" key="15">
    <source>
        <dbReference type="ARBA" id="ARBA00059004"/>
    </source>
</evidence>
<evidence type="ECO:0000313" key="20">
    <source>
        <dbReference type="EMBL" id="SLN57100.1"/>
    </source>
</evidence>
<keyword evidence="13" id="KW-0902">Two-component regulatory system</keyword>
<evidence type="ECO:0000256" key="11">
    <source>
        <dbReference type="ARBA" id="ARBA00022840"/>
    </source>
</evidence>
<keyword evidence="8 18" id="KW-0812">Transmembrane</keyword>
<dbReference type="InterPro" id="IPR003661">
    <property type="entry name" value="HisK_dim/P_dom"/>
</dbReference>
<dbReference type="InterPro" id="IPR017055">
    <property type="entry name" value="Sig_transdc_His_kinase_DctB"/>
</dbReference>
<dbReference type="PIRSF" id="PIRSF036431">
    <property type="entry name" value="STHK_DctB"/>
    <property type="match status" value="1"/>
</dbReference>
<dbReference type="OrthoDB" id="7568856at2"/>
<dbReference type="PANTHER" id="PTHR43065">
    <property type="entry name" value="SENSOR HISTIDINE KINASE"/>
    <property type="match status" value="1"/>
</dbReference>